<evidence type="ECO:0000313" key="2">
    <source>
        <dbReference type="Proteomes" id="UP000253805"/>
    </source>
</evidence>
<proteinExistence type="predicted"/>
<evidence type="ECO:0000313" key="1">
    <source>
        <dbReference type="EMBL" id="RDC42150.1"/>
    </source>
</evidence>
<sequence length="61" mass="6999">MRALNSTFMPKSAMARAVAISCGWMLRCDGAVMFPWFFDMTDIIRAQRAFAADFRVRFCVI</sequence>
<reference evidence="1 2" key="1">
    <citation type="journal article" date="2018" name="Elife">
        <title>Discovery and characterization of a prevalent human gut bacterial enzyme sufficient for the inactivation of a family of plant toxins.</title>
        <authorList>
            <person name="Koppel N."/>
            <person name="Bisanz J.E."/>
            <person name="Pandelia M.E."/>
            <person name="Turnbaugh P.J."/>
            <person name="Balskus E.P."/>
        </authorList>
    </citation>
    <scope>NUCLEOTIDE SEQUENCE [LARGE SCALE GENOMIC DNA]</scope>
    <source>
        <strain evidence="1 2">OB21 GAM 11</strain>
    </source>
</reference>
<protein>
    <submittedName>
        <fullName evidence="1">Uncharacterized protein</fullName>
    </submittedName>
</protein>
<comment type="caution">
    <text evidence="1">The sequence shown here is derived from an EMBL/GenBank/DDBJ whole genome shotgun (WGS) entry which is preliminary data.</text>
</comment>
<organism evidence="1 2">
    <name type="scientific">Adlercreutzia equolifaciens subsp. celatus</name>
    <dbReference type="NCBI Taxonomy" id="394340"/>
    <lineage>
        <taxon>Bacteria</taxon>
        <taxon>Bacillati</taxon>
        <taxon>Actinomycetota</taxon>
        <taxon>Coriobacteriia</taxon>
        <taxon>Eggerthellales</taxon>
        <taxon>Eggerthellaceae</taxon>
        <taxon>Adlercreutzia</taxon>
    </lineage>
</organism>
<dbReference type="EMBL" id="PPUT01000033">
    <property type="protein sequence ID" value="RDC42150.1"/>
    <property type="molecule type" value="Genomic_DNA"/>
</dbReference>
<gene>
    <name evidence="1" type="ORF">C1850_10405</name>
</gene>
<accession>A0A369NYL4</accession>
<dbReference type="Proteomes" id="UP000253805">
    <property type="component" value="Unassembled WGS sequence"/>
</dbReference>
<dbReference type="AlphaFoldDB" id="A0A369NYL4"/>
<name>A0A369NYL4_9ACTN</name>